<gene>
    <name evidence="1" type="primary">pgbB</name>
    <name evidence="1" type="ORF">ERS672216_00838</name>
</gene>
<dbReference type="InterPro" id="IPR036322">
    <property type="entry name" value="WD40_repeat_dom_sf"/>
</dbReference>
<dbReference type="OrthoDB" id="5328932at2"/>
<evidence type="ECO:0000313" key="1">
    <source>
        <dbReference type="EMBL" id="CZE47354.1"/>
    </source>
</evidence>
<organism evidence="1 2">
    <name type="scientific">Campylobacter geochelonis</name>
    <dbReference type="NCBI Taxonomy" id="1780362"/>
    <lineage>
        <taxon>Bacteria</taxon>
        <taxon>Pseudomonadati</taxon>
        <taxon>Campylobacterota</taxon>
        <taxon>Epsilonproteobacteria</taxon>
        <taxon>Campylobacterales</taxon>
        <taxon>Campylobacteraceae</taxon>
        <taxon>Campylobacter</taxon>
    </lineage>
</organism>
<dbReference type="EMBL" id="FIZP01000003">
    <property type="protein sequence ID" value="CZE47354.1"/>
    <property type="molecule type" value="Genomic_DNA"/>
</dbReference>
<proteinExistence type="predicted"/>
<name>A0A128EEM2_9BACT</name>
<dbReference type="AlphaFoldDB" id="A0A128EEM2"/>
<keyword evidence="2" id="KW-1185">Reference proteome</keyword>
<dbReference type="SUPFAM" id="SSF50978">
    <property type="entry name" value="WD40 repeat-like"/>
    <property type="match status" value="1"/>
</dbReference>
<protein>
    <submittedName>
        <fullName evidence="1">Plasminogen-binding protein PgbB</fullName>
    </submittedName>
</protein>
<dbReference type="PROSITE" id="PS51257">
    <property type="entry name" value="PROKAR_LIPOPROTEIN"/>
    <property type="match status" value="1"/>
</dbReference>
<dbReference type="Gene3D" id="2.130.10.10">
    <property type="entry name" value="YVTN repeat-like/Quinoprotein amine dehydrogenase"/>
    <property type="match status" value="1"/>
</dbReference>
<evidence type="ECO:0000313" key="2">
    <source>
        <dbReference type="Proteomes" id="UP000069632"/>
    </source>
</evidence>
<reference evidence="1 2" key="1">
    <citation type="submission" date="2016-02" db="EMBL/GenBank/DDBJ databases">
        <authorList>
            <consortium name="Pathogen Informatics"/>
        </authorList>
    </citation>
    <scope>NUCLEOTIDE SEQUENCE [LARGE SCALE GENOMIC DNA]</scope>
    <source>
        <strain evidence="1 2">RC20</strain>
    </source>
</reference>
<accession>A0A128EEM2</accession>
<dbReference type="RefSeq" id="WP_075540136.1">
    <property type="nucleotide sequence ID" value="NZ_CP053844.1"/>
</dbReference>
<dbReference type="Proteomes" id="UP000069632">
    <property type="component" value="Unassembled WGS sequence"/>
</dbReference>
<sequence length="336" mass="37774">MKKNVIITAVLASLLLAGCSTKRQYFSPQDEEIKGEVSYEYKLPDNIAQTTINGATLKDGTIVTKNGVFSGFKLEKGEKFLGEFDGKFASSNLNGNFKLRDSAGNILLENDFDEQVVSASINGDDLALVSADNAIYLIKISSNKTVLAQKFPSVFTIDSRTASPLFIEDIIVYPSLDGRLFIVHRASARIMQDMFVSTEPFFNNIIFLDMVGQTMYAATNTNLVLLSPTGNKRLVEDIKDVLRYKDKFYILKKDGVIKVYDLNLNEVAQNKFKFAIYSGVIAKNDSLYIFEKTGYFIKTDLNLQNPQIFELSDEIDDKSFTGSDAFYYDDRYLKLD</sequence>
<dbReference type="InterPro" id="IPR015943">
    <property type="entry name" value="WD40/YVTN_repeat-like_dom_sf"/>
</dbReference>